<feature type="compositionally biased region" description="Low complexity" evidence="6">
    <location>
        <begin position="1"/>
        <end position="22"/>
    </location>
</feature>
<organism evidence="9 10">
    <name type="scientific">Panicum virgatum</name>
    <name type="common">Blackwell switchgrass</name>
    <dbReference type="NCBI Taxonomy" id="38727"/>
    <lineage>
        <taxon>Eukaryota</taxon>
        <taxon>Viridiplantae</taxon>
        <taxon>Streptophyta</taxon>
        <taxon>Embryophyta</taxon>
        <taxon>Tracheophyta</taxon>
        <taxon>Spermatophyta</taxon>
        <taxon>Magnoliopsida</taxon>
        <taxon>Liliopsida</taxon>
        <taxon>Poales</taxon>
        <taxon>Poaceae</taxon>
        <taxon>PACMAD clade</taxon>
        <taxon>Panicoideae</taxon>
        <taxon>Panicodae</taxon>
        <taxon>Paniceae</taxon>
        <taxon>Panicinae</taxon>
        <taxon>Panicum</taxon>
        <taxon>Panicum sect. Hiantes</taxon>
    </lineage>
</organism>
<protein>
    <recommendedName>
        <fullName evidence="8">GRF-type domain-containing protein</fullName>
    </recommendedName>
</protein>
<keyword evidence="7" id="KW-1133">Transmembrane helix</keyword>
<accession>A0A8T0S9N5</accession>
<keyword evidence="2 4" id="KW-0863">Zinc-finger</keyword>
<keyword evidence="1" id="KW-0479">Metal-binding</keyword>
<proteinExistence type="predicted"/>
<evidence type="ECO:0000256" key="7">
    <source>
        <dbReference type="SAM" id="Phobius"/>
    </source>
</evidence>
<feature type="domain" description="GRF-type" evidence="8">
    <location>
        <begin position="47"/>
        <end position="88"/>
    </location>
</feature>
<dbReference type="Proteomes" id="UP000823388">
    <property type="component" value="Chromosome 5K"/>
</dbReference>
<name>A0A8T0S9N5_PANVG</name>
<reference evidence="9" key="1">
    <citation type="submission" date="2020-05" db="EMBL/GenBank/DDBJ databases">
        <title>WGS assembly of Panicum virgatum.</title>
        <authorList>
            <person name="Lovell J.T."/>
            <person name="Jenkins J."/>
            <person name="Shu S."/>
            <person name="Juenger T.E."/>
            <person name="Schmutz J."/>
        </authorList>
    </citation>
    <scope>NUCLEOTIDE SEQUENCE</scope>
    <source>
        <strain evidence="9">AP13</strain>
    </source>
</reference>
<comment type="caution">
    <text evidence="9">The sequence shown here is derived from an EMBL/GenBank/DDBJ whole genome shotgun (WGS) entry which is preliminary data.</text>
</comment>
<evidence type="ECO:0000313" key="9">
    <source>
        <dbReference type="EMBL" id="KAG2594947.1"/>
    </source>
</evidence>
<evidence type="ECO:0000256" key="5">
    <source>
        <dbReference type="SAM" id="Coils"/>
    </source>
</evidence>
<dbReference type="PROSITE" id="PS51999">
    <property type="entry name" value="ZF_GRF"/>
    <property type="match status" value="1"/>
</dbReference>
<dbReference type="GO" id="GO:0008270">
    <property type="term" value="F:zinc ion binding"/>
    <property type="evidence" value="ECO:0007669"/>
    <property type="project" value="UniProtKB-KW"/>
</dbReference>
<feature type="coiled-coil region" evidence="5">
    <location>
        <begin position="109"/>
        <end position="150"/>
    </location>
</feature>
<evidence type="ECO:0000256" key="4">
    <source>
        <dbReference type="PROSITE-ProRule" id="PRU01343"/>
    </source>
</evidence>
<keyword evidence="5" id="KW-0175">Coiled coil</keyword>
<feature type="region of interest" description="Disordered" evidence="6">
    <location>
        <begin position="1"/>
        <end position="33"/>
    </location>
</feature>
<evidence type="ECO:0000256" key="2">
    <source>
        <dbReference type="ARBA" id="ARBA00022771"/>
    </source>
</evidence>
<dbReference type="EMBL" id="CM029045">
    <property type="protein sequence ID" value="KAG2594947.1"/>
    <property type="molecule type" value="Genomic_DNA"/>
</dbReference>
<keyword evidence="10" id="KW-1185">Reference proteome</keyword>
<evidence type="ECO:0000256" key="6">
    <source>
        <dbReference type="SAM" id="MobiDB-lite"/>
    </source>
</evidence>
<dbReference type="AlphaFoldDB" id="A0A8T0S9N5"/>
<keyword evidence="7" id="KW-0812">Transmembrane</keyword>
<evidence type="ECO:0000256" key="3">
    <source>
        <dbReference type="ARBA" id="ARBA00022833"/>
    </source>
</evidence>
<evidence type="ECO:0000313" key="10">
    <source>
        <dbReference type="Proteomes" id="UP000823388"/>
    </source>
</evidence>
<evidence type="ECO:0000259" key="8">
    <source>
        <dbReference type="PROSITE" id="PS51999"/>
    </source>
</evidence>
<keyword evidence="7" id="KW-0472">Membrane</keyword>
<keyword evidence="3" id="KW-0862">Zinc</keyword>
<dbReference type="InterPro" id="IPR010666">
    <property type="entry name" value="Znf_GRF"/>
</dbReference>
<gene>
    <name evidence="9" type="ORF">PVAP13_5KG040100</name>
</gene>
<dbReference type="PANTHER" id="PTHR33248">
    <property type="entry name" value="ZINC ION-BINDING PROTEIN"/>
    <property type="match status" value="1"/>
</dbReference>
<evidence type="ECO:0000256" key="1">
    <source>
        <dbReference type="ARBA" id="ARBA00022723"/>
    </source>
</evidence>
<feature type="transmembrane region" description="Helical" evidence="7">
    <location>
        <begin position="167"/>
        <end position="186"/>
    </location>
</feature>
<sequence length="189" mass="21714">MRGSPARSTGSSSSSSRASWPRMDGAAAPSPIPYREKPTDYWPPYMCHCQQKAARWISWSDDNPGRRYYKCLRARVGGCRLWDWAEESTTTPFVRSLLIDLRDMVWKFRREKEEMVAAVVDAREKLEETRAEKEAELQAARLAMQAKDHEVVVLGERVNELNRQRAILLYALAVCIGLLMFCMLKTNVL</sequence>